<dbReference type="AlphaFoldDB" id="A0A6M4H6A6"/>
<feature type="binding site" evidence="2">
    <location>
        <position position="46"/>
    </location>
    <ligand>
        <name>Mg(2+)</name>
        <dbReference type="ChEBI" id="CHEBI:18420"/>
        <label>4</label>
    </ligand>
</feature>
<dbReference type="Proteomes" id="UP000503096">
    <property type="component" value="Chromosome"/>
</dbReference>
<reference evidence="5 6" key="1">
    <citation type="submission" date="2020-04" db="EMBL/GenBank/DDBJ databases">
        <title>Usitatibacter rugosus gen. nov., sp. nov. and Usitatibacter palustris sp. nov., novel members of Usitatibacteraceae fam. nov. within the order Nitrosomonadales isolated from soil.</title>
        <authorList>
            <person name="Huber K.J."/>
            <person name="Neumann-Schaal M."/>
            <person name="Geppert A."/>
            <person name="Luckner M."/>
            <person name="Wanner G."/>
            <person name="Overmann J."/>
        </authorList>
    </citation>
    <scope>NUCLEOTIDE SEQUENCE [LARGE SCALE GENOMIC DNA]</scope>
    <source>
        <strain evidence="5 6">Swamp67</strain>
    </source>
</reference>
<feature type="binding site" evidence="2">
    <location>
        <position position="76"/>
    </location>
    <ligand>
        <name>Mg(2+)</name>
        <dbReference type="ChEBI" id="CHEBI:18420"/>
        <label>2</label>
    </ligand>
</feature>
<dbReference type="PANTHER" id="PTHR30270:SF0">
    <property type="entry name" value="THIAMINE-MONOPHOSPHATE KINASE"/>
    <property type="match status" value="1"/>
</dbReference>
<feature type="binding site" evidence="2">
    <location>
        <begin position="122"/>
        <end position="123"/>
    </location>
    <ligand>
        <name>ATP</name>
        <dbReference type="ChEBI" id="CHEBI:30616"/>
    </ligand>
</feature>
<evidence type="ECO:0000256" key="2">
    <source>
        <dbReference type="HAMAP-Rule" id="MF_02128"/>
    </source>
</evidence>
<accession>A0A6M4H6A6</accession>
<keyword evidence="2" id="KW-0479">Metal-binding</keyword>
<proteinExistence type="inferred from homology"/>
<comment type="similarity">
    <text evidence="2">Belongs to the thiamine-monophosphate kinase family.</text>
</comment>
<comment type="miscellaneous">
    <text evidence="2">Reaction mechanism of ThiL seems to utilize a direct, inline transfer of the gamma-phosphate of ATP to TMP rather than a phosphorylated enzyme intermediate.</text>
</comment>
<dbReference type="InterPro" id="IPR036921">
    <property type="entry name" value="PurM-like_N_sf"/>
</dbReference>
<comment type="function">
    <text evidence="2">Catalyzes the ATP-dependent phosphorylation of thiamine-monophosphate (TMP) to form thiamine-pyrophosphate (TPP), the active form of vitamin B1.</text>
</comment>
<feature type="binding site" evidence="2">
    <location>
        <position position="76"/>
    </location>
    <ligand>
        <name>Mg(2+)</name>
        <dbReference type="ChEBI" id="CHEBI:18420"/>
        <label>4</label>
    </ligand>
</feature>
<keyword evidence="1 2" id="KW-0784">Thiamine biosynthesis</keyword>
<dbReference type="InterPro" id="IPR006283">
    <property type="entry name" value="ThiL-like"/>
</dbReference>
<feature type="binding site" evidence="2">
    <location>
        <position position="215"/>
    </location>
    <ligand>
        <name>Mg(2+)</name>
        <dbReference type="ChEBI" id="CHEBI:18420"/>
        <label>5</label>
    </ligand>
</feature>
<evidence type="ECO:0000256" key="1">
    <source>
        <dbReference type="ARBA" id="ARBA00022977"/>
    </source>
</evidence>
<sequence length="325" mass="34031">MTTPKLSSEFDLIARHFTRPAANAVLGVGDDAALIDVSNGMDLAVSTDTMVSGTHFFPDVDPENLGHKALAVNLSDMAAMGAMPHWAMLALTLPSVDHDWLAAFAKGFFDLAEEFDVSLVGGDTTRGPLALTVTIMGEVPAGAALKRTGAKVGNDIWVSGRIGDAALSVAHRRGKLKLDDADLQETIMRLYEPTPRVQLGQALRGMATSAIDISDGLLSDLGHVCRLSKVGAKVDLSAIPLSPIGAKYVGTPEGLNAVVAGGDDYELCFTANPNSRDSIEDLTNMLGVQITRIGQIHRGKGVSLMGTDGKPVPVDGGGFDHFSAA</sequence>
<dbReference type="SUPFAM" id="SSF55326">
    <property type="entry name" value="PurM N-terminal domain-like"/>
    <property type="match status" value="1"/>
</dbReference>
<dbReference type="KEGG" id="upl:DSM104440_01535"/>
<dbReference type="InterPro" id="IPR036676">
    <property type="entry name" value="PurM-like_C_sf"/>
</dbReference>
<feature type="binding site" evidence="2">
    <location>
        <position position="47"/>
    </location>
    <ligand>
        <name>Mg(2+)</name>
        <dbReference type="ChEBI" id="CHEBI:18420"/>
        <label>1</label>
    </ligand>
</feature>
<dbReference type="GO" id="GO:0000287">
    <property type="term" value="F:magnesium ion binding"/>
    <property type="evidence" value="ECO:0007669"/>
    <property type="project" value="UniProtKB-UniRule"/>
</dbReference>
<keyword evidence="2" id="KW-0460">Magnesium</keyword>
<dbReference type="HAMAP" id="MF_02128">
    <property type="entry name" value="TMP_kinase"/>
    <property type="match status" value="1"/>
</dbReference>
<dbReference type="InterPro" id="IPR016188">
    <property type="entry name" value="PurM-like_N"/>
</dbReference>
<evidence type="ECO:0000313" key="5">
    <source>
        <dbReference type="EMBL" id="QJR14725.1"/>
    </source>
</evidence>
<dbReference type="GO" id="GO:0009228">
    <property type="term" value="P:thiamine biosynthetic process"/>
    <property type="evidence" value="ECO:0007669"/>
    <property type="project" value="UniProtKB-KW"/>
</dbReference>
<feature type="binding site" evidence="2">
    <location>
        <position position="48"/>
    </location>
    <ligand>
        <name>Mg(2+)</name>
        <dbReference type="ChEBI" id="CHEBI:18420"/>
        <label>2</label>
    </ligand>
</feature>
<dbReference type="SUPFAM" id="SSF56042">
    <property type="entry name" value="PurM C-terminal domain-like"/>
    <property type="match status" value="1"/>
</dbReference>
<keyword evidence="6" id="KW-1185">Reference proteome</keyword>
<dbReference type="EC" id="2.7.4.16" evidence="2"/>
<dbReference type="Gene3D" id="3.30.1330.10">
    <property type="entry name" value="PurM-like, N-terminal domain"/>
    <property type="match status" value="1"/>
</dbReference>
<feature type="binding site" evidence="2">
    <location>
        <position position="319"/>
    </location>
    <ligand>
        <name>substrate</name>
    </ligand>
</feature>
<dbReference type="GO" id="GO:0009229">
    <property type="term" value="P:thiamine diphosphate biosynthetic process"/>
    <property type="evidence" value="ECO:0007669"/>
    <property type="project" value="UniProtKB-UniRule"/>
</dbReference>
<comment type="catalytic activity">
    <reaction evidence="2">
        <text>thiamine phosphate + ATP = thiamine diphosphate + ADP</text>
        <dbReference type="Rhea" id="RHEA:15913"/>
        <dbReference type="ChEBI" id="CHEBI:30616"/>
        <dbReference type="ChEBI" id="CHEBI:37575"/>
        <dbReference type="ChEBI" id="CHEBI:58937"/>
        <dbReference type="ChEBI" id="CHEBI:456216"/>
        <dbReference type="EC" id="2.7.4.16"/>
    </reaction>
</comment>
<dbReference type="FunCoup" id="A0A6M4H6A6">
    <property type="interactions" value="405"/>
</dbReference>
<feature type="binding site" evidence="2">
    <location>
        <position position="55"/>
    </location>
    <ligand>
        <name>substrate</name>
    </ligand>
</feature>
<keyword evidence="2" id="KW-0547">Nucleotide-binding</keyword>
<dbReference type="Gene3D" id="3.90.650.10">
    <property type="entry name" value="PurM-like C-terminal domain"/>
    <property type="match status" value="1"/>
</dbReference>
<dbReference type="RefSeq" id="WP_171161454.1">
    <property type="nucleotide sequence ID" value="NZ_CP053073.1"/>
</dbReference>
<dbReference type="PANTHER" id="PTHR30270">
    <property type="entry name" value="THIAMINE-MONOPHOSPHATE KINASE"/>
    <property type="match status" value="1"/>
</dbReference>
<keyword evidence="2" id="KW-0067">ATP-binding</keyword>
<dbReference type="InterPro" id="IPR010918">
    <property type="entry name" value="PurM-like_C_dom"/>
</dbReference>
<dbReference type="NCBIfam" id="TIGR01379">
    <property type="entry name" value="thiL"/>
    <property type="match status" value="1"/>
</dbReference>
<keyword evidence="2 5" id="KW-0418">Kinase</keyword>
<feature type="binding site" evidence="2">
    <location>
        <position position="147"/>
    </location>
    <ligand>
        <name>ATP</name>
        <dbReference type="ChEBI" id="CHEBI:30616"/>
    </ligand>
</feature>
<dbReference type="Pfam" id="PF00586">
    <property type="entry name" value="AIRS"/>
    <property type="match status" value="1"/>
</dbReference>
<feature type="binding site" evidence="2">
    <location>
        <position position="123"/>
    </location>
    <ligand>
        <name>Mg(2+)</name>
        <dbReference type="ChEBI" id="CHEBI:18420"/>
        <label>1</label>
    </ligand>
</feature>
<evidence type="ECO:0000259" key="3">
    <source>
        <dbReference type="Pfam" id="PF00586"/>
    </source>
</evidence>
<dbReference type="UniPathway" id="UPA00060">
    <property type="reaction ID" value="UER00142"/>
</dbReference>
<dbReference type="GO" id="GO:0009030">
    <property type="term" value="F:thiamine-phosphate kinase activity"/>
    <property type="evidence" value="ECO:0007669"/>
    <property type="project" value="UniProtKB-UniRule"/>
</dbReference>
<name>A0A6M4H6A6_9PROT</name>
<feature type="binding site" evidence="2">
    <location>
        <position position="31"/>
    </location>
    <ligand>
        <name>Mg(2+)</name>
        <dbReference type="ChEBI" id="CHEBI:18420"/>
        <label>3</label>
    </ligand>
</feature>
<feature type="binding site" evidence="2">
    <location>
        <position position="31"/>
    </location>
    <ligand>
        <name>Mg(2+)</name>
        <dbReference type="ChEBI" id="CHEBI:18420"/>
        <label>4</label>
    </ligand>
</feature>
<comment type="pathway">
    <text evidence="2">Cofactor biosynthesis; thiamine diphosphate biosynthesis; thiamine diphosphate from thiamine phosphate: step 1/1.</text>
</comment>
<feature type="binding site" evidence="2">
    <location>
        <position position="214"/>
    </location>
    <ligand>
        <name>ATP</name>
        <dbReference type="ChEBI" id="CHEBI:30616"/>
    </ligand>
</feature>
<organism evidence="5 6">
    <name type="scientific">Usitatibacter palustris</name>
    <dbReference type="NCBI Taxonomy" id="2732487"/>
    <lineage>
        <taxon>Bacteria</taxon>
        <taxon>Pseudomonadati</taxon>
        <taxon>Pseudomonadota</taxon>
        <taxon>Betaproteobacteria</taxon>
        <taxon>Nitrosomonadales</taxon>
        <taxon>Usitatibacteraceae</taxon>
        <taxon>Usitatibacter</taxon>
    </lineage>
</organism>
<dbReference type="CDD" id="cd02194">
    <property type="entry name" value="ThiL"/>
    <property type="match status" value="1"/>
</dbReference>
<feature type="binding site" evidence="2">
    <location>
        <position position="212"/>
    </location>
    <ligand>
        <name>Mg(2+)</name>
        <dbReference type="ChEBI" id="CHEBI:18420"/>
        <label>3</label>
    </ligand>
</feature>
<feature type="binding site" evidence="2">
    <location>
        <position position="263"/>
    </location>
    <ligand>
        <name>substrate</name>
    </ligand>
</feature>
<dbReference type="PIRSF" id="PIRSF005303">
    <property type="entry name" value="Thiam_monoph_kin"/>
    <property type="match status" value="1"/>
</dbReference>
<feature type="binding site" evidence="2">
    <location>
        <position position="76"/>
    </location>
    <ligand>
        <name>Mg(2+)</name>
        <dbReference type="ChEBI" id="CHEBI:18420"/>
        <label>3</label>
    </ligand>
</feature>
<feature type="binding site" evidence="2">
    <location>
        <position position="48"/>
    </location>
    <ligand>
        <name>Mg(2+)</name>
        <dbReference type="ChEBI" id="CHEBI:18420"/>
        <label>1</label>
    </ligand>
</feature>
<comment type="caution">
    <text evidence="2">Lacks conserved residue(s) required for the propagation of feature annotation.</text>
</comment>
<gene>
    <name evidence="2 5" type="primary">thiL</name>
    <name evidence="5" type="ORF">DSM104440_01535</name>
</gene>
<dbReference type="Pfam" id="PF02769">
    <property type="entry name" value="AIRS_C"/>
    <property type="match status" value="1"/>
</dbReference>
<feature type="domain" description="PurM-like C-terminal" evidence="4">
    <location>
        <begin position="151"/>
        <end position="304"/>
    </location>
</feature>
<feature type="domain" description="PurM-like N-terminal" evidence="3">
    <location>
        <begin position="29"/>
        <end position="139"/>
    </location>
</feature>
<dbReference type="GO" id="GO:0005524">
    <property type="term" value="F:ATP binding"/>
    <property type="evidence" value="ECO:0007669"/>
    <property type="project" value="UniProtKB-UniRule"/>
</dbReference>
<evidence type="ECO:0000313" key="6">
    <source>
        <dbReference type="Proteomes" id="UP000503096"/>
    </source>
</evidence>
<protein>
    <recommendedName>
        <fullName evidence="2">Thiamine-monophosphate kinase</fullName>
        <shortName evidence="2">TMP kinase</shortName>
        <shortName evidence="2">Thiamine-phosphate kinase</shortName>
        <ecNumber evidence="2">2.7.4.16</ecNumber>
    </recommendedName>
</protein>
<dbReference type="EMBL" id="CP053073">
    <property type="protein sequence ID" value="QJR14725.1"/>
    <property type="molecule type" value="Genomic_DNA"/>
</dbReference>
<evidence type="ECO:0000259" key="4">
    <source>
        <dbReference type="Pfam" id="PF02769"/>
    </source>
</evidence>
<keyword evidence="2 5" id="KW-0808">Transferase</keyword>
<dbReference type="InParanoid" id="A0A6M4H6A6"/>